<protein>
    <submittedName>
        <fullName evidence="1">Uncharacterized protein</fullName>
    </submittedName>
</protein>
<accession>A0A6J5M7J8</accession>
<evidence type="ECO:0000313" key="1">
    <source>
        <dbReference type="EMBL" id="CAB4141090.1"/>
    </source>
</evidence>
<organism evidence="1">
    <name type="scientific">uncultured Caudovirales phage</name>
    <dbReference type="NCBI Taxonomy" id="2100421"/>
    <lineage>
        <taxon>Viruses</taxon>
        <taxon>Duplodnaviria</taxon>
        <taxon>Heunggongvirae</taxon>
        <taxon>Uroviricota</taxon>
        <taxon>Caudoviricetes</taxon>
        <taxon>Peduoviridae</taxon>
        <taxon>Maltschvirus</taxon>
        <taxon>Maltschvirus maltsch</taxon>
    </lineage>
</organism>
<dbReference type="EMBL" id="LR796387">
    <property type="protein sequence ID" value="CAB4141090.1"/>
    <property type="molecule type" value="Genomic_DNA"/>
</dbReference>
<name>A0A6J5M7J8_9CAUD</name>
<reference evidence="1" key="1">
    <citation type="submission" date="2020-04" db="EMBL/GenBank/DDBJ databases">
        <authorList>
            <person name="Chiriac C."/>
            <person name="Salcher M."/>
            <person name="Ghai R."/>
            <person name="Kavagutti S V."/>
        </authorList>
    </citation>
    <scope>NUCLEOTIDE SEQUENCE</scope>
</reference>
<sequence>MSKILIDRAAMQQALEALEECLYATTDKSESLAFEAITALRAALAEPVQEPFGYLWPTGMHPEFRFTQQQRDGVDGMPVYVSPAPTAEDIAQDWDLLKATQESLREHMAEIQRLRAALAEPVQEPVARLSTDCIGERYLGFSKPLYNDPVQPL</sequence>
<proteinExistence type="predicted"/>
<feature type="non-terminal residue" evidence="1">
    <location>
        <position position="153"/>
    </location>
</feature>
<gene>
    <name evidence="1" type="ORF">UFOVP412_1</name>
</gene>